<evidence type="ECO:0000256" key="1">
    <source>
        <dbReference type="SAM" id="Phobius"/>
    </source>
</evidence>
<keyword evidence="1" id="KW-0472">Membrane</keyword>
<protein>
    <submittedName>
        <fullName evidence="2">NAD(P)+ transhydrogenase beta chain</fullName>
    </submittedName>
</protein>
<keyword evidence="1" id="KW-1133">Transmembrane helix</keyword>
<dbReference type="AlphaFoldDB" id="A0A3E1BHF7"/>
<reference evidence="2 3" key="1">
    <citation type="submission" date="2017-03" db="EMBL/GenBank/DDBJ databases">
        <title>Genome analysis of Rhizobial strains effectives or ineffectives for nitrogen fixation isolated from bean seeds.</title>
        <authorList>
            <person name="Peralta H."/>
            <person name="Aguilar-Vera A."/>
            <person name="Mora Y."/>
            <person name="Vargas-Lagunas C."/>
            <person name="Girard L."/>
            <person name="Mora J."/>
        </authorList>
    </citation>
    <scope>NUCLEOTIDE SEQUENCE [LARGE SCALE GENOMIC DNA]</scope>
    <source>
        <strain evidence="2 3">CCGM5</strain>
    </source>
</reference>
<organism evidence="2 3">
    <name type="scientific">Rhizobium leguminosarum bv. trifolii</name>
    <dbReference type="NCBI Taxonomy" id="386"/>
    <lineage>
        <taxon>Bacteria</taxon>
        <taxon>Pseudomonadati</taxon>
        <taxon>Pseudomonadota</taxon>
        <taxon>Alphaproteobacteria</taxon>
        <taxon>Hyphomicrobiales</taxon>
        <taxon>Rhizobiaceae</taxon>
        <taxon>Rhizobium/Agrobacterium group</taxon>
        <taxon>Rhizobium</taxon>
    </lineage>
</organism>
<dbReference type="Proteomes" id="UP000256748">
    <property type="component" value="Unassembled WGS sequence"/>
</dbReference>
<comment type="caution">
    <text evidence="2">The sequence shown here is derived from an EMBL/GenBank/DDBJ whole genome shotgun (WGS) entry which is preliminary data.</text>
</comment>
<proteinExistence type="predicted"/>
<dbReference type="EMBL" id="NAOO01000018">
    <property type="protein sequence ID" value="RFB92300.1"/>
    <property type="molecule type" value="Genomic_DNA"/>
</dbReference>
<name>A0A3E1BHF7_RHILT</name>
<sequence>MRPDHRSSKPSYSLSRRQLWASFWLAWLVNCFILVAAVVYHSAEAVQLAPVITPSTFLLIAGMLGVHRVTGAADFRAAAMIASRTSENQEVQ</sequence>
<gene>
    <name evidence="2" type="ORF">B5K10_15920</name>
</gene>
<accession>A0A3E1BHF7</accession>
<keyword evidence="1" id="KW-0812">Transmembrane</keyword>
<evidence type="ECO:0000313" key="2">
    <source>
        <dbReference type="EMBL" id="RFB92300.1"/>
    </source>
</evidence>
<feature type="transmembrane region" description="Helical" evidence="1">
    <location>
        <begin position="21"/>
        <end position="40"/>
    </location>
</feature>
<feature type="transmembrane region" description="Helical" evidence="1">
    <location>
        <begin position="46"/>
        <end position="66"/>
    </location>
</feature>
<evidence type="ECO:0000313" key="3">
    <source>
        <dbReference type="Proteomes" id="UP000256748"/>
    </source>
</evidence>